<dbReference type="Proteomes" id="UP000294933">
    <property type="component" value="Unassembled WGS sequence"/>
</dbReference>
<dbReference type="Pfam" id="PF07110">
    <property type="entry name" value="EthD"/>
    <property type="match status" value="1"/>
</dbReference>
<dbReference type="AlphaFoldDB" id="A0A4Y7PKL0"/>
<proteinExistence type="inferred from homology"/>
<reference evidence="3 4" key="1">
    <citation type="submission" date="2018-06" db="EMBL/GenBank/DDBJ databases">
        <title>A transcriptomic atlas of mushroom development highlights an independent origin of complex multicellularity.</title>
        <authorList>
            <consortium name="DOE Joint Genome Institute"/>
            <person name="Krizsan K."/>
            <person name="Almasi E."/>
            <person name="Merenyi Z."/>
            <person name="Sahu N."/>
            <person name="Viragh M."/>
            <person name="Koszo T."/>
            <person name="Mondo S."/>
            <person name="Kiss B."/>
            <person name="Balint B."/>
            <person name="Kues U."/>
            <person name="Barry K."/>
            <person name="Hegedus J.C."/>
            <person name="Henrissat B."/>
            <person name="Johnson J."/>
            <person name="Lipzen A."/>
            <person name="Ohm R."/>
            <person name="Nagy I."/>
            <person name="Pangilinan J."/>
            <person name="Yan J."/>
            <person name="Xiong Y."/>
            <person name="Grigoriev I.V."/>
            <person name="Hibbett D.S."/>
            <person name="Nagy L.G."/>
        </authorList>
    </citation>
    <scope>NUCLEOTIDE SEQUENCE [LARGE SCALE GENOMIC DNA]</scope>
    <source>
        <strain evidence="3 4">SZMC22713</strain>
    </source>
</reference>
<evidence type="ECO:0000313" key="3">
    <source>
        <dbReference type="EMBL" id="TDL15531.1"/>
    </source>
</evidence>
<dbReference type="OrthoDB" id="3183782at2759"/>
<keyword evidence="4" id="KW-1185">Reference proteome</keyword>
<evidence type="ECO:0000313" key="4">
    <source>
        <dbReference type="Proteomes" id="UP000294933"/>
    </source>
</evidence>
<dbReference type="GO" id="GO:0016491">
    <property type="term" value="F:oxidoreductase activity"/>
    <property type="evidence" value="ECO:0007669"/>
    <property type="project" value="InterPro"/>
</dbReference>
<comment type="similarity">
    <text evidence="1">Belongs to the tpcK family.</text>
</comment>
<dbReference type="VEuPathDB" id="FungiDB:BD410DRAFT_756379"/>
<evidence type="ECO:0000259" key="2">
    <source>
        <dbReference type="Pfam" id="PF07110"/>
    </source>
</evidence>
<name>A0A4Y7PKL0_9AGAM</name>
<evidence type="ECO:0000256" key="1">
    <source>
        <dbReference type="ARBA" id="ARBA00005986"/>
    </source>
</evidence>
<dbReference type="Gene3D" id="3.30.70.100">
    <property type="match status" value="1"/>
</dbReference>
<dbReference type="InterPro" id="IPR009799">
    <property type="entry name" value="EthD_dom"/>
</dbReference>
<dbReference type="SUPFAM" id="SSF54909">
    <property type="entry name" value="Dimeric alpha+beta barrel"/>
    <property type="match status" value="1"/>
</dbReference>
<dbReference type="STRING" id="50990.A0A4Y7PKL0"/>
<gene>
    <name evidence="3" type="ORF">BD410DRAFT_756379</name>
</gene>
<feature type="domain" description="EthD" evidence="2">
    <location>
        <begin position="12"/>
        <end position="105"/>
    </location>
</feature>
<dbReference type="InterPro" id="IPR011008">
    <property type="entry name" value="Dimeric_a/b-barrel"/>
</dbReference>
<protein>
    <recommendedName>
        <fullName evidence="2">EthD domain-containing protein</fullName>
    </recommendedName>
</protein>
<organism evidence="3 4">
    <name type="scientific">Rickenella mellea</name>
    <dbReference type="NCBI Taxonomy" id="50990"/>
    <lineage>
        <taxon>Eukaryota</taxon>
        <taxon>Fungi</taxon>
        <taxon>Dikarya</taxon>
        <taxon>Basidiomycota</taxon>
        <taxon>Agaricomycotina</taxon>
        <taxon>Agaricomycetes</taxon>
        <taxon>Hymenochaetales</taxon>
        <taxon>Rickenellaceae</taxon>
        <taxon>Rickenella</taxon>
    </lineage>
</organism>
<accession>A0A4Y7PKL0</accession>
<dbReference type="EMBL" id="ML170272">
    <property type="protein sequence ID" value="TDL15531.1"/>
    <property type="molecule type" value="Genomic_DNA"/>
</dbReference>
<sequence>MTIRVVALIKKKEGMTHEEFSDYWGKNHSKIFTSLKAVKQNLIKYNQFHVLPKLQDEFASLGMSLAPYDGAAEFWCEKKEDIFALFSDEEYRQNAVPDEQKFLDRAAVDILVGEDQLKFQKA</sequence>